<proteinExistence type="predicted"/>
<dbReference type="AlphaFoldDB" id="F9RYQ8"/>
<dbReference type="InterPro" id="IPR021271">
    <property type="entry name" value="DUF2850"/>
</dbReference>
<dbReference type="Proteomes" id="UP000004605">
    <property type="component" value="Unassembled WGS sequence"/>
</dbReference>
<dbReference type="Pfam" id="PF11012">
    <property type="entry name" value="DUF2850"/>
    <property type="match status" value="1"/>
</dbReference>
<evidence type="ECO:0008006" key="4">
    <source>
        <dbReference type="Google" id="ProtNLM"/>
    </source>
</evidence>
<keyword evidence="1" id="KW-0472">Membrane</keyword>
<name>F9RYQ8_9VIBR</name>
<comment type="caution">
    <text evidence="2">The sequence shown here is derived from an EMBL/GenBank/DDBJ whole genome shotgun (WGS) entry which is preliminary data.</text>
</comment>
<keyword evidence="1" id="KW-1133">Transmembrane helix</keyword>
<evidence type="ECO:0000313" key="3">
    <source>
        <dbReference type="Proteomes" id="UP000004605"/>
    </source>
</evidence>
<keyword evidence="3" id="KW-1185">Reference proteome</keyword>
<evidence type="ECO:0000256" key="1">
    <source>
        <dbReference type="SAM" id="Phobius"/>
    </source>
</evidence>
<dbReference type="RefSeq" id="WP_006711048.1">
    <property type="nucleotide sequence ID" value="NZ_AFWF01000040.1"/>
</dbReference>
<protein>
    <recommendedName>
        <fullName evidence="4">DUF2850 domain-containing protein</fullName>
    </recommendedName>
</protein>
<keyword evidence="1" id="KW-0812">Transmembrane</keyword>
<accession>F9RYQ8</accession>
<sequence length="160" mass="18248">MVVYSSKGRFRSRSTIRLSFVQAIFAALGFIFLSAFIVAIYFSYQDYINPKHVHGRWIEIGTANYNQDTLDLNSNRVFRNQRLITTQFEFDGNQVVITTGAGASIYQLTGTFNSPQLRRLQPNSPTQRFIKEGFEHTVDMEGGGLAKRRRAALAEHFSEK</sequence>
<dbReference type="OrthoDB" id="5904443at2"/>
<evidence type="ECO:0000313" key="2">
    <source>
        <dbReference type="EMBL" id="EGU46334.1"/>
    </source>
</evidence>
<dbReference type="EMBL" id="AFWF01000040">
    <property type="protein sequence ID" value="EGU46334.1"/>
    <property type="molecule type" value="Genomic_DNA"/>
</dbReference>
<reference evidence="2 3" key="1">
    <citation type="journal article" date="2012" name="Int. J. Syst. Evol. Microbiol.">
        <title>Vibrio caribbeanicus sp. nov., isolated from the marine sponge Scleritoderma cyanea.</title>
        <authorList>
            <person name="Hoffmann M."/>
            <person name="Monday S.R."/>
            <person name="Allard M.W."/>
            <person name="Strain E.A."/>
            <person name="Whittaker P."/>
            <person name="Naum M."/>
            <person name="McCarthy P.J."/>
            <person name="Lopez J.V."/>
            <person name="Fischer M."/>
            <person name="Brown E.W."/>
        </authorList>
    </citation>
    <scope>NUCLEOTIDE SEQUENCE [LARGE SCALE GENOMIC DNA]</scope>
    <source>
        <strain evidence="2 3">ATCC 700023</strain>
    </source>
</reference>
<gene>
    <name evidence="2" type="ORF">VII00023_12126</name>
</gene>
<feature type="transmembrane region" description="Helical" evidence="1">
    <location>
        <begin position="20"/>
        <end position="44"/>
    </location>
</feature>
<organism evidence="2 3">
    <name type="scientific">Vibrio ichthyoenteri ATCC 700023</name>
    <dbReference type="NCBI Taxonomy" id="870968"/>
    <lineage>
        <taxon>Bacteria</taxon>
        <taxon>Pseudomonadati</taxon>
        <taxon>Pseudomonadota</taxon>
        <taxon>Gammaproteobacteria</taxon>
        <taxon>Vibrionales</taxon>
        <taxon>Vibrionaceae</taxon>
        <taxon>Vibrio</taxon>
    </lineage>
</organism>